<name>A0A5C4LCU2_9HYPH</name>
<dbReference type="EMBL" id="VDDA01000011">
    <property type="protein sequence ID" value="TNC10840.1"/>
    <property type="molecule type" value="Genomic_DNA"/>
</dbReference>
<accession>A0A5C4LCU2</accession>
<gene>
    <name evidence="1" type="ORF">FF100_22070</name>
</gene>
<keyword evidence="2" id="KW-1185">Reference proteome</keyword>
<organism evidence="1 2">
    <name type="scientific">Methylobacterium terricola</name>
    <dbReference type="NCBI Taxonomy" id="2583531"/>
    <lineage>
        <taxon>Bacteria</taxon>
        <taxon>Pseudomonadati</taxon>
        <taxon>Pseudomonadota</taxon>
        <taxon>Alphaproteobacteria</taxon>
        <taxon>Hyphomicrobiales</taxon>
        <taxon>Methylobacteriaceae</taxon>
        <taxon>Methylobacterium</taxon>
    </lineage>
</organism>
<comment type="caution">
    <text evidence="1">The sequence shown here is derived from an EMBL/GenBank/DDBJ whole genome shotgun (WGS) entry which is preliminary data.</text>
</comment>
<dbReference type="RefSeq" id="WP_139037902.1">
    <property type="nucleotide sequence ID" value="NZ_VDDA01000011.1"/>
</dbReference>
<protein>
    <submittedName>
        <fullName evidence="1">Uncharacterized protein</fullName>
    </submittedName>
</protein>
<dbReference type="AlphaFoldDB" id="A0A5C4LCU2"/>
<sequence length="109" mass="10594">MNAVKSAIDAGGAAGTLEILAGTTVLAVETLAYPCGTVSGPTLTFGSTPLTTTVSASGTATTGRIKDSAGNVVVDGLTVGTSSANINLASVSLVQNQVLTINSATITHS</sequence>
<reference evidence="1 2" key="1">
    <citation type="submission" date="2019-06" db="EMBL/GenBank/DDBJ databases">
        <title>Genome of Methylobacterium sp. 17Sr1-39.</title>
        <authorList>
            <person name="Seo T."/>
        </authorList>
    </citation>
    <scope>NUCLEOTIDE SEQUENCE [LARGE SCALE GENOMIC DNA]</scope>
    <source>
        <strain evidence="1 2">17Sr1-39</strain>
    </source>
</reference>
<evidence type="ECO:0000313" key="1">
    <source>
        <dbReference type="EMBL" id="TNC10840.1"/>
    </source>
</evidence>
<evidence type="ECO:0000313" key="2">
    <source>
        <dbReference type="Proteomes" id="UP000305267"/>
    </source>
</evidence>
<proteinExistence type="predicted"/>
<dbReference type="Proteomes" id="UP000305267">
    <property type="component" value="Unassembled WGS sequence"/>
</dbReference>